<name>A0A292PNY4_9PEZI</name>
<protein>
    <submittedName>
        <fullName evidence="1">Uncharacterized protein</fullName>
    </submittedName>
</protein>
<evidence type="ECO:0000313" key="2">
    <source>
        <dbReference type="Proteomes" id="UP001412239"/>
    </source>
</evidence>
<reference evidence="1" key="1">
    <citation type="submission" date="2015-10" db="EMBL/GenBank/DDBJ databases">
        <authorList>
            <person name="Regsiter A."/>
            <person name="william w."/>
        </authorList>
    </citation>
    <scope>NUCLEOTIDE SEQUENCE</scope>
    <source>
        <strain evidence="1">Montdore</strain>
    </source>
</reference>
<gene>
    <name evidence="1" type="ORF">GSTUAT00006685001</name>
</gene>
<sequence>MWSTIVLWNTNDIQTPPFAPPSRVATPPTSSWQSPKINHLHPRTLSSLKPRKFCSEGRVLRATVMSSPGSSIICVISSRSICFKFIRAFRKRRIWCFVRVVSGGLFCGSSDISIKG</sequence>
<keyword evidence="2" id="KW-1185">Reference proteome</keyword>
<dbReference type="EMBL" id="LN891091">
    <property type="protein sequence ID" value="CUS09259.1"/>
    <property type="molecule type" value="Genomic_DNA"/>
</dbReference>
<accession>A0A292PNY4</accession>
<dbReference type="AlphaFoldDB" id="A0A292PNY4"/>
<dbReference type="Proteomes" id="UP001412239">
    <property type="component" value="Unassembled WGS sequence"/>
</dbReference>
<evidence type="ECO:0000313" key="1">
    <source>
        <dbReference type="EMBL" id="CUS09259.1"/>
    </source>
</evidence>
<organism evidence="1 2">
    <name type="scientific">Tuber aestivum</name>
    <name type="common">summer truffle</name>
    <dbReference type="NCBI Taxonomy" id="59557"/>
    <lineage>
        <taxon>Eukaryota</taxon>
        <taxon>Fungi</taxon>
        <taxon>Dikarya</taxon>
        <taxon>Ascomycota</taxon>
        <taxon>Pezizomycotina</taxon>
        <taxon>Pezizomycetes</taxon>
        <taxon>Pezizales</taxon>
        <taxon>Tuberaceae</taxon>
        <taxon>Tuber</taxon>
    </lineage>
</organism>
<proteinExistence type="predicted"/>